<dbReference type="SMART" id="SM00089">
    <property type="entry name" value="PKD"/>
    <property type="match status" value="2"/>
</dbReference>
<proteinExistence type="predicted"/>
<feature type="domain" description="PKD" evidence="2">
    <location>
        <begin position="236"/>
        <end position="314"/>
    </location>
</feature>
<dbReference type="CDD" id="cd00146">
    <property type="entry name" value="PKD"/>
    <property type="match status" value="2"/>
</dbReference>
<protein>
    <recommendedName>
        <fullName evidence="2">PKD domain-containing protein</fullName>
    </recommendedName>
</protein>
<dbReference type="SUPFAM" id="SSF49299">
    <property type="entry name" value="PKD domain"/>
    <property type="match status" value="2"/>
</dbReference>
<dbReference type="Proteomes" id="UP000000663">
    <property type="component" value="Chromosome"/>
</dbReference>
<dbReference type="PANTHER" id="PTHR36842:SF1">
    <property type="entry name" value="PROTEIN TOLB"/>
    <property type="match status" value="1"/>
</dbReference>
<organism evidence="3 4">
    <name type="scientific">Methanocella arvoryzae (strain DSM 22066 / NBRC 105507 / MRE50)</name>
    <dbReference type="NCBI Taxonomy" id="351160"/>
    <lineage>
        <taxon>Archaea</taxon>
        <taxon>Methanobacteriati</taxon>
        <taxon>Methanobacteriota</taxon>
        <taxon>Stenosarchaea group</taxon>
        <taxon>Methanomicrobia</taxon>
        <taxon>Methanocellales</taxon>
        <taxon>Methanocellaceae</taxon>
        <taxon>Methanocella</taxon>
    </lineage>
</organism>
<dbReference type="InterPro" id="IPR022409">
    <property type="entry name" value="PKD/Chitinase_dom"/>
</dbReference>
<feature type="domain" description="PKD" evidence="2">
    <location>
        <begin position="324"/>
        <end position="402"/>
    </location>
</feature>
<dbReference type="PANTHER" id="PTHR36842">
    <property type="entry name" value="PROTEIN TOLB HOMOLOG"/>
    <property type="match status" value="1"/>
</dbReference>
<dbReference type="InterPro" id="IPR013783">
    <property type="entry name" value="Ig-like_fold"/>
</dbReference>
<keyword evidence="4" id="KW-1185">Reference proteome</keyword>
<dbReference type="STRING" id="351160.RCIX101"/>
<dbReference type="eggNOG" id="arCOG02510">
    <property type="taxonomic scope" value="Archaea"/>
</dbReference>
<evidence type="ECO:0000313" key="4">
    <source>
        <dbReference type="Proteomes" id="UP000000663"/>
    </source>
</evidence>
<keyword evidence="1" id="KW-1133">Transmembrane helix</keyword>
<dbReference type="Pfam" id="PF18911">
    <property type="entry name" value="PKD_4"/>
    <property type="match status" value="2"/>
</dbReference>
<reference evidence="3 4" key="1">
    <citation type="journal article" date="2006" name="Science">
        <title>Genome of rice cluster I archaea -- the key methane producers in the rice rhizosphere.</title>
        <authorList>
            <person name="Erkel C."/>
            <person name="Kube M."/>
            <person name="Reinhardt R."/>
            <person name="Liesack W."/>
        </authorList>
    </citation>
    <scope>NUCLEOTIDE SEQUENCE [LARGE SCALE GENOMIC DNA]</scope>
    <source>
        <strain evidence="4">DSM 22066 / NBRC 105507 / MRE50</strain>
    </source>
</reference>
<dbReference type="SUPFAM" id="SSF49464">
    <property type="entry name" value="Carboxypeptidase regulatory domain-like"/>
    <property type="match status" value="1"/>
</dbReference>
<evidence type="ECO:0000259" key="2">
    <source>
        <dbReference type="PROSITE" id="PS50093"/>
    </source>
</evidence>
<gene>
    <name evidence="3" type="ORF">RCIX101</name>
</gene>
<dbReference type="Gene3D" id="2.60.40.1120">
    <property type="entry name" value="Carboxypeptidase-like, regulatory domain"/>
    <property type="match status" value="1"/>
</dbReference>
<feature type="transmembrane region" description="Helical" evidence="1">
    <location>
        <begin position="592"/>
        <end position="610"/>
    </location>
</feature>
<evidence type="ECO:0000313" key="3">
    <source>
        <dbReference type="EMBL" id="CAJ35604.1"/>
    </source>
</evidence>
<dbReference type="Gene3D" id="2.60.40.10">
    <property type="entry name" value="Immunoglobulins"/>
    <property type="match status" value="2"/>
</dbReference>
<name>Q0W7N9_METAR</name>
<keyword evidence="1" id="KW-0812">Transmembrane</keyword>
<sequence>MTTLDTRVVHGKSKGSIPLLSNRFRRTNMKRAILSLLLIAMMLLSTTTAVADDFTGGKMTDQGWVLTGNWISNDITKGAMVEDSGTATYPIHTGASGAFECSIQFKYGNLSSYTAVGVQTADGRTVTIDYNPADVSYYANVNGNRVLLGHDWRTPYEAHYAIISSTDGNIYKFKIGSFVQEINVGSVPTKIYIRFDNNGAPTEHNLADQEAGRGSGYNLPVLYRVTWTSPETPAPVATITSAGPLSGPAELVVNFEGTATNSPTSCVWDFGDGSEPVTGLTATHKYDVPGTYTVKFTASNIGGSSEDTVQVVVEPKIIAPSEAPVVSVTADPVSGDVPLTVSFVGTATNEPTSYQWSINGNEIGTDSTLTYTFNDAGTYFVKFVAANAAGESEPVYTKITVTDPAAIPDPIPAPADRIIDPEDALAFSQYPFYSPDSIVTYDGKGGYTVSDPRKSSTTQIANPASGPATYSVTGQVISAADNQPISDASVVLDDVMQKTNAYGEFRFDSLKAGNYDLAVSADGYVAKTIAVNLDDNKLVSIPLDEASAGSAITAGAANETANMTTDATTDGSAVAGNATATPTTARSPGFDFVTVLAAILVVAGVLFFVGRKN</sequence>
<dbReference type="PROSITE" id="PS50093">
    <property type="entry name" value="PKD"/>
    <property type="match status" value="2"/>
</dbReference>
<evidence type="ECO:0000256" key="1">
    <source>
        <dbReference type="SAM" id="Phobius"/>
    </source>
</evidence>
<dbReference type="AlphaFoldDB" id="Q0W7N9"/>
<dbReference type="InterPro" id="IPR008969">
    <property type="entry name" value="CarboxyPept-like_regulatory"/>
</dbReference>
<dbReference type="InterPro" id="IPR035986">
    <property type="entry name" value="PKD_dom_sf"/>
</dbReference>
<dbReference type="Pfam" id="PF13620">
    <property type="entry name" value="CarboxypepD_reg"/>
    <property type="match status" value="1"/>
</dbReference>
<dbReference type="KEGG" id="rci:RCIX101"/>
<dbReference type="EMBL" id="AM114193">
    <property type="protein sequence ID" value="CAJ35604.1"/>
    <property type="molecule type" value="Genomic_DNA"/>
</dbReference>
<dbReference type="InterPro" id="IPR000601">
    <property type="entry name" value="PKD_dom"/>
</dbReference>
<keyword evidence="1" id="KW-0472">Membrane</keyword>
<accession>Q0W7N9</accession>